<dbReference type="PANTHER" id="PTHR24367">
    <property type="entry name" value="LEUCINE-RICH REPEAT-CONTAINING PROTEIN"/>
    <property type="match status" value="1"/>
</dbReference>
<evidence type="ECO:0000256" key="2">
    <source>
        <dbReference type="SAM" id="SignalP"/>
    </source>
</evidence>
<proteinExistence type="predicted"/>
<feature type="compositionally biased region" description="Low complexity" evidence="1">
    <location>
        <begin position="442"/>
        <end position="451"/>
    </location>
</feature>
<feature type="compositionally biased region" description="Basic and acidic residues" evidence="1">
    <location>
        <begin position="547"/>
        <end position="562"/>
    </location>
</feature>
<organism evidence="3 4">
    <name type="scientific">Lymnaea stagnalis</name>
    <name type="common">Great pond snail</name>
    <name type="synonym">Helix stagnalis</name>
    <dbReference type="NCBI Taxonomy" id="6523"/>
    <lineage>
        <taxon>Eukaryota</taxon>
        <taxon>Metazoa</taxon>
        <taxon>Spiralia</taxon>
        <taxon>Lophotrochozoa</taxon>
        <taxon>Mollusca</taxon>
        <taxon>Gastropoda</taxon>
        <taxon>Heterobranchia</taxon>
        <taxon>Euthyneura</taxon>
        <taxon>Panpulmonata</taxon>
        <taxon>Hygrophila</taxon>
        <taxon>Lymnaeoidea</taxon>
        <taxon>Lymnaeidae</taxon>
        <taxon>Lymnaea</taxon>
    </lineage>
</organism>
<feature type="chain" id="PRO_5043573092" evidence="2">
    <location>
        <begin position="23"/>
        <end position="612"/>
    </location>
</feature>
<dbReference type="Pfam" id="PF13306">
    <property type="entry name" value="LRR_5"/>
    <property type="match status" value="1"/>
</dbReference>
<name>A0AAV2H7W7_LYMST</name>
<dbReference type="EMBL" id="CAXITT010000028">
    <property type="protein sequence ID" value="CAL1528216.1"/>
    <property type="molecule type" value="Genomic_DNA"/>
</dbReference>
<keyword evidence="4" id="KW-1185">Reference proteome</keyword>
<dbReference type="InterPro" id="IPR051295">
    <property type="entry name" value="LGI_related"/>
</dbReference>
<dbReference type="Gene3D" id="3.80.10.10">
    <property type="entry name" value="Ribonuclease Inhibitor"/>
    <property type="match status" value="1"/>
</dbReference>
<comment type="caution">
    <text evidence="3">The sequence shown here is derived from an EMBL/GenBank/DDBJ whole genome shotgun (WGS) entry which is preliminary data.</text>
</comment>
<feature type="region of interest" description="Disordered" evidence="1">
    <location>
        <begin position="442"/>
        <end position="591"/>
    </location>
</feature>
<dbReference type="InterPro" id="IPR032675">
    <property type="entry name" value="LRR_dom_sf"/>
</dbReference>
<keyword evidence="2" id="KW-0732">Signal</keyword>
<sequence>MPTHCFRLVMLAIMLTLTPATACPEFCVCFDGTFVTCSNFKLLDLALLPPGIDTLSLSAGEVDELTPGFLAMATNLKMLEITSLNVRVVRGGAFRGLSNLERFAISESSFDIIEPDSFSGMSDIQDFLISQCKFGRIGKHAFSFVSGIIKFAIWSSTIETISEEAFYKMSEVLTFQMYKNNITSMGKDIFSGVSEIDDVTIYNNNIDHLAEGSIEKLVDTASRFLFYANNLVCSCELAWALNKEQMQDYLSTNRCVFPGDDSGITLRERTFRLSDLTLGALCVDWDQSKSTTETTKSSPIPEDTASRSEDSENGYDDTTTLAPVPTSLAETAGNSFVDEFLIIESVDLDNLPTQKEDADDNTESTVTQDIRTQEISTDALNTVSEVGTSQKQPTEIERETTRLIQQGIEVNTANLFPTEKIITLEETHLRENEVDTSELFTSLSTTTEASSPQSKELSHEEDTIASSPHLPLDPDASDANEDPDTNLTPEDAISTEDSLESTRGGDTSYALSGEWDEDQDKSATDPTRYGVAKDNVALAVSDPVDEGDAHKDSPSSRQSEQHGEDDDDSDSSNSRPPERRAKAGPNNSAERHVARITGVMASLCCLLGFLNR</sequence>
<dbReference type="SUPFAM" id="SSF52058">
    <property type="entry name" value="L domain-like"/>
    <property type="match status" value="1"/>
</dbReference>
<evidence type="ECO:0000313" key="4">
    <source>
        <dbReference type="Proteomes" id="UP001497497"/>
    </source>
</evidence>
<dbReference type="PANTHER" id="PTHR24367:SF318">
    <property type="entry name" value="LEUCINE-RICH GLIOMA-INACTIVATED PROTEIN 1-LIKE"/>
    <property type="match status" value="1"/>
</dbReference>
<dbReference type="Proteomes" id="UP001497497">
    <property type="component" value="Unassembled WGS sequence"/>
</dbReference>
<dbReference type="AlphaFoldDB" id="A0AAV2H7W7"/>
<evidence type="ECO:0000256" key="1">
    <source>
        <dbReference type="SAM" id="MobiDB-lite"/>
    </source>
</evidence>
<dbReference type="InterPro" id="IPR026906">
    <property type="entry name" value="LRR_5"/>
</dbReference>
<feature type="signal peptide" evidence="2">
    <location>
        <begin position="1"/>
        <end position="22"/>
    </location>
</feature>
<gene>
    <name evidence="3" type="ORF">GSLYS_00002386001</name>
</gene>
<evidence type="ECO:0000313" key="3">
    <source>
        <dbReference type="EMBL" id="CAL1528216.1"/>
    </source>
</evidence>
<protein>
    <submittedName>
        <fullName evidence="3">Uncharacterized protein</fullName>
    </submittedName>
</protein>
<reference evidence="3 4" key="1">
    <citation type="submission" date="2024-04" db="EMBL/GenBank/DDBJ databases">
        <authorList>
            <consortium name="Genoscope - CEA"/>
            <person name="William W."/>
        </authorList>
    </citation>
    <scope>NUCLEOTIDE SEQUENCE [LARGE SCALE GENOMIC DNA]</scope>
</reference>
<feature type="region of interest" description="Disordered" evidence="1">
    <location>
        <begin position="291"/>
        <end position="324"/>
    </location>
</feature>
<accession>A0AAV2H7W7</accession>
<feature type="compositionally biased region" description="Acidic residues" evidence="1">
    <location>
        <begin position="475"/>
        <end position="484"/>
    </location>
</feature>